<evidence type="ECO:0000313" key="2">
    <source>
        <dbReference type="EMBL" id="CAD8682706.1"/>
    </source>
</evidence>
<dbReference type="AlphaFoldDB" id="A0A7S0RNC0"/>
<protein>
    <submittedName>
        <fullName evidence="2">Uncharacterized protein</fullName>
    </submittedName>
</protein>
<keyword evidence="1" id="KW-1133">Transmembrane helix</keyword>
<sequence>MLSQAEASARQVGMMALLSGGLPQRLDHVVATQLAQFDAELRKLDLDPKSGSDCSLVLGSAPAGKGKAEEQAGAVDCLEYRNGLEQQVKAVAEAVLRRQSTFYKAMLVIAGAGLCAAVAYIVRRARQIKAVKRFDKI</sequence>
<gene>
    <name evidence="2" type="ORF">POBO1169_LOCUS16046</name>
</gene>
<dbReference type="EMBL" id="HBFA01031885">
    <property type="protein sequence ID" value="CAD8682706.1"/>
    <property type="molecule type" value="Transcribed_RNA"/>
</dbReference>
<feature type="transmembrane region" description="Helical" evidence="1">
    <location>
        <begin position="102"/>
        <end position="122"/>
    </location>
</feature>
<proteinExistence type="predicted"/>
<evidence type="ECO:0000256" key="1">
    <source>
        <dbReference type="SAM" id="Phobius"/>
    </source>
</evidence>
<keyword evidence="1" id="KW-0812">Transmembrane</keyword>
<accession>A0A7S0RNC0</accession>
<reference evidence="2" key="1">
    <citation type="submission" date="2021-01" db="EMBL/GenBank/DDBJ databases">
        <authorList>
            <person name="Corre E."/>
            <person name="Pelletier E."/>
            <person name="Niang G."/>
            <person name="Scheremetjew M."/>
            <person name="Finn R."/>
            <person name="Kale V."/>
            <person name="Holt S."/>
            <person name="Cochrane G."/>
            <person name="Meng A."/>
            <person name="Brown T."/>
            <person name="Cohen L."/>
        </authorList>
    </citation>
    <scope>NUCLEOTIDE SEQUENCE</scope>
    <source>
        <strain evidence="2">CCMP722</strain>
    </source>
</reference>
<organism evidence="2">
    <name type="scientific">Pyramimonas obovata</name>
    <dbReference type="NCBI Taxonomy" id="1411642"/>
    <lineage>
        <taxon>Eukaryota</taxon>
        <taxon>Viridiplantae</taxon>
        <taxon>Chlorophyta</taxon>
        <taxon>Pyramimonadophyceae</taxon>
        <taxon>Pyramimonadales</taxon>
        <taxon>Pyramimonadaceae</taxon>
        <taxon>Pyramimonas</taxon>
        <taxon>Pyramimonas incertae sedis</taxon>
    </lineage>
</organism>
<keyword evidence="1" id="KW-0472">Membrane</keyword>
<name>A0A7S0RNC0_9CHLO</name>